<evidence type="ECO:0000313" key="10">
    <source>
        <dbReference type="Proteomes" id="UP000435648"/>
    </source>
</evidence>
<feature type="transmembrane region" description="Helical" evidence="7">
    <location>
        <begin position="178"/>
        <end position="197"/>
    </location>
</feature>
<keyword evidence="2 7" id="KW-0813">Transport</keyword>
<dbReference type="PANTHER" id="PTHR43163:SF6">
    <property type="entry name" value="DIPEPTIDE TRANSPORT SYSTEM PERMEASE PROTEIN DPPB-RELATED"/>
    <property type="match status" value="1"/>
</dbReference>
<dbReference type="InterPro" id="IPR045621">
    <property type="entry name" value="BPD_transp_1_N"/>
</dbReference>
<sequence length="312" mass="33065">MARQLVLRLFSAALLLLAISIAGFALLRLMPGDFAEVLLMSQMDGTLPDAAAVARFAAENGLDAPLPQQYLVWLGNVLSGDFGRSMVTGEPVSAELALRVAASLQLAVAALLLALLIALPVGAICAARPGSLLDRGLAAFAVVGMSIPNFWYALLLALFFSLALGWLPSTGYGTPAHVVLPMLAIATSVCGILARYVRGCLLEELAQPYMRTARAKGLSGTRALLAHAAPNVLPAVLTLTGLQFARIFDGLIIIETLFGWPGIGRMMVEALLARDYPMIQASFLVVACGYVLVNLAVDYAIALYDPRTREVV</sequence>
<dbReference type="Pfam" id="PF19300">
    <property type="entry name" value="BPD_transp_1_N"/>
    <property type="match status" value="1"/>
</dbReference>
<feature type="transmembrane region" description="Helical" evidence="7">
    <location>
        <begin position="139"/>
        <end position="166"/>
    </location>
</feature>
<feature type="transmembrane region" description="Helical" evidence="7">
    <location>
        <begin position="218"/>
        <end position="237"/>
    </location>
</feature>
<feature type="transmembrane region" description="Helical" evidence="7">
    <location>
        <begin position="243"/>
        <end position="263"/>
    </location>
</feature>
<keyword evidence="3" id="KW-1003">Cell membrane</keyword>
<feature type="transmembrane region" description="Helical" evidence="7">
    <location>
        <begin position="283"/>
        <end position="304"/>
    </location>
</feature>
<dbReference type="PANTHER" id="PTHR43163">
    <property type="entry name" value="DIPEPTIDE TRANSPORT SYSTEM PERMEASE PROTEIN DPPB-RELATED"/>
    <property type="match status" value="1"/>
</dbReference>
<dbReference type="Pfam" id="PF00528">
    <property type="entry name" value="BPD_transp_1"/>
    <property type="match status" value="1"/>
</dbReference>
<name>A0A857CDJ3_9HYPH</name>
<dbReference type="OrthoDB" id="9805855at2"/>
<dbReference type="Gene3D" id="1.10.3720.10">
    <property type="entry name" value="MetI-like"/>
    <property type="match status" value="1"/>
</dbReference>
<proteinExistence type="inferred from homology"/>
<protein>
    <submittedName>
        <fullName evidence="9">ABC transporter permease subunit</fullName>
    </submittedName>
</protein>
<comment type="similarity">
    <text evidence="7">Belongs to the binding-protein-dependent transport system permease family.</text>
</comment>
<evidence type="ECO:0000256" key="3">
    <source>
        <dbReference type="ARBA" id="ARBA00022475"/>
    </source>
</evidence>
<evidence type="ECO:0000256" key="5">
    <source>
        <dbReference type="ARBA" id="ARBA00022989"/>
    </source>
</evidence>
<keyword evidence="4 7" id="KW-0812">Transmembrane</keyword>
<organism evidence="9 10">
    <name type="scientific">Stappia indica</name>
    <dbReference type="NCBI Taxonomy" id="538381"/>
    <lineage>
        <taxon>Bacteria</taxon>
        <taxon>Pseudomonadati</taxon>
        <taxon>Pseudomonadota</taxon>
        <taxon>Alphaproteobacteria</taxon>
        <taxon>Hyphomicrobiales</taxon>
        <taxon>Stappiaceae</taxon>
        <taxon>Stappia</taxon>
    </lineage>
</organism>
<evidence type="ECO:0000256" key="7">
    <source>
        <dbReference type="RuleBase" id="RU363032"/>
    </source>
</evidence>
<dbReference type="KEGG" id="siw:GH266_21900"/>
<keyword evidence="5 7" id="KW-1133">Transmembrane helix</keyword>
<gene>
    <name evidence="9" type="ORF">GH266_21900</name>
</gene>
<dbReference type="InterPro" id="IPR000515">
    <property type="entry name" value="MetI-like"/>
</dbReference>
<dbReference type="CDD" id="cd06261">
    <property type="entry name" value="TM_PBP2"/>
    <property type="match status" value="1"/>
</dbReference>
<dbReference type="AlphaFoldDB" id="A0A857CDJ3"/>
<feature type="domain" description="ABC transmembrane type-1" evidence="8">
    <location>
        <begin position="100"/>
        <end position="297"/>
    </location>
</feature>
<evidence type="ECO:0000256" key="2">
    <source>
        <dbReference type="ARBA" id="ARBA00022448"/>
    </source>
</evidence>
<evidence type="ECO:0000313" key="9">
    <source>
        <dbReference type="EMBL" id="QGZ36915.1"/>
    </source>
</evidence>
<dbReference type="GO" id="GO:0005886">
    <property type="term" value="C:plasma membrane"/>
    <property type="evidence" value="ECO:0007669"/>
    <property type="project" value="UniProtKB-SubCell"/>
</dbReference>
<keyword evidence="6 7" id="KW-0472">Membrane</keyword>
<dbReference type="EMBL" id="CP046908">
    <property type="protein sequence ID" value="QGZ36915.1"/>
    <property type="molecule type" value="Genomic_DNA"/>
</dbReference>
<dbReference type="GO" id="GO:0071916">
    <property type="term" value="F:dipeptide transmembrane transporter activity"/>
    <property type="evidence" value="ECO:0007669"/>
    <property type="project" value="TreeGrafter"/>
</dbReference>
<evidence type="ECO:0000259" key="8">
    <source>
        <dbReference type="PROSITE" id="PS50928"/>
    </source>
</evidence>
<reference evidence="9 10" key="1">
    <citation type="submission" date="2019-12" db="EMBL/GenBank/DDBJ databases">
        <title>The genome of Stappia indica PHM037.</title>
        <authorList>
            <person name="Kacar D."/>
            <person name="Galan B."/>
            <person name="Canedo L."/>
            <person name="Rodriguez P."/>
            <person name="de la Calle F."/>
            <person name="Garcia J.L."/>
        </authorList>
    </citation>
    <scope>NUCLEOTIDE SEQUENCE [LARGE SCALE GENOMIC DNA]</scope>
    <source>
        <strain evidence="9 10">PHM037</strain>
    </source>
</reference>
<evidence type="ECO:0000256" key="1">
    <source>
        <dbReference type="ARBA" id="ARBA00004651"/>
    </source>
</evidence>
<dbReference type="RefSeq" id="WP_158195733.1">
    <property type="nucleotide sequence ID" value="NZ_CP046908.1"/>
</dbReference>
<evidence type="ECO:0000256" key="6">
    <source>
        <dbReference type="ARBA" id="ARBA00023136"/>
    </source>
</evidence>
<accession>A0A857CDJ3</accession>
<feature type="transmembrane region" description="Helical" evidence="7">
    <location>
        <begin position="106"/>
        <end position="127"/>
    </location>
</feature>
<dbReference type="SUPFAM" id="SSF161098">
    <property type="entry name" value="MetI-like"/>
    <property type="match status" value="1"/>
</dbReference>
<dbReference type="Proteomes" id="UP000435648">
    <property type="component" value="Chromosome"/>
</dbReference>
<dbReference type="PROSITE" id="PS50928">
    <property type="entry name" value="ABC_TM1"/>
    <property type="match status" value="1"/>
</dbReference>
<comment type="subcellular location">
    <subcellularLocation>
        <location evidence="1 7">Cell membrane</location>
        <topology evidence="1 7">Multi-pass membrane protein</topology>
    </subcellularLocation>
</comment>
<evidence type="ECO:0000256" key="4">
    <source>
        <dbReference type="ARBA" id="ARBA00022692"/>
    </source>
</evidence>
<dbReference type="InterPro" id="IPR035906">
    <property type="entry name" value="MetI-like_sf"/>
</dbReference>